<dbReference type="EMBL" id="GBHO01029190">
    <property type="protein sequence ID" value="JAG14414.1"/>
    <property type="molecule type" value="Transcribed_RNA"/>
</dbReference>
<dbReference type="AlphaFoldDB" id="A0A0A9X332"/>
<proteinExistence type="predicted"/>
<reference evidence="4" key="2">
    <citation type="submission" date="2014-07" db="EMBL/GenBank/DDBJ databases">
        <authorList>
            <person name="Hull J."/>
        </authorList>
    </citation>
    <scope>NUCLEOTIDE SEQUENCE</scope>
</reference>
<reference evidence="5" key="3">
    <citation type="journal article" date="2016" name="Gigascience">
        <title>De novo construction of an expanded transcriptome assembly for the western tarnished plant bug, Lygus hesperus.</title>
        <authorList>
            <person name="Tassone E.E."/>
            <person name="Geib S.M."/>
            <person name="Hall B."/>
            <person name="Fabrick J.A."/>
            <person name="Brent C.S."/>
            <person name="Hull J.J."/>
        </authorList>
    </citation>
    <scope>NUCLEOTIDE SEQUENCE</scope>
</reference>
<dbReference type="EMBL" id="GDHC01007555">
    <property type="protein sequence ID" value="JAQ11074.1"/>
    <property type="molecule type" value="Transcribed_RNA"/>
</dbReference>
<dbReference type="InterPro" id="IPR038765">
    <property type="entry name" value="Papain-like_cys_pep_sf"/>
</dbReference>
<dbReference type="SUPFAM" id="SSF54001">
    <property type="entry name" value="Cysteine proteinases"/>
    <property type="match status" value="1"/>
</dbReference>
<evidence type="ECO:0000313" key="1">
    <source>
        <dbReference type="EMBL" id="JAG14411.1"/>
    </source>
</evidence>
<dbReference type="EMBL" id="GBHO01029193">
    <property type="protein sequence ID" value="JAG14411.1"/>
    <property type="molecule type" value="Transcribed_RNA"/>
</dbReference>
<sequence>MAFNAKLTRINPDGSLATSLSAAMQREMAENREQIEREMCAVKALLADNNTQTSGKESLAACELLQQCVAHNTPYVDLSFAPQPAMICVAGRDIRELLPAVKFMRPGWLAAAAADALSHNKSTTNKEKNEKDEMKSNYTLLGKLFAGPIIPQAVSLPYALGNTWLISALAILAEKETLLRHLFHACVPDEMECGGYRVCLNLCGKW</sequence>
<dbReference type="EMBL" id="GBHO01029191">
    <property type="protein sequence ID" value="JAG14413.1"/>
    <property type="molecule type" value="Transcribed_RNA"/>
</dbReference>
<gene>
    <name evidence="4" type="primary">sol_3</name>
    <name evidence="1" type="synonym">sol_0</name>
    <name evidence="3" type="synonym">sol_1</name>
    <name evidence="2" type="synonym">sol_2</name>
    <name evidence="4" type="ORF">CM83_42258</name>
    <name evidence="3" type="ORF">CM83_42261</name>
    <name evidence="2" type="ORF">CM83_42264</name>
    <name evidence="1" type="ORF">CM83_42267</name>
    <name evidence="6" type="ORF">g.46302</name>
    <name evidence="5" type="ORF">g.46306</name>
</gene>
<organism evidence="4">
    <name type="scientific">Lygus hesperus</name>
    <name type="common">Western plant bug</name>
    <dbReference type="NCBI Taxonomy" id="30085"/>
    <lineage>
        <taxon>Eukaryota</taxon>
        <taxon>Metazoa</taxon>
        <taxon>Ecdysozoa</taxon>
        <taxon>Arthropoda</taxon>
        <taxon>Hexapoda</taxon>
        <taxon>Insecta</taxon>
        <taxon>Pterygota</taxon>
        <taxon>Neoptera</taxon>
        <taxon>Paraneoptera</taxon>
        <taxon>Hemiptera</taxon>
        <taxon>Heteroptera</taxon>
        <taxon>Panheteroptera</taxon>
        <taxon>Cimicomorpha</taxon>
        <taxon>Miridae</taxon>
        <taxon>Mirini</taxon>
        <taxon>Lygus</taxon>
    </lineage>
</organism>
<evidence type="ECO:0000313" key="6">
    <source>
        <dbReference type="EMBL" id="JAQ18125.1"/>
    </source>
</evidence>
<evidence type="ECO:0000313" key="2">
    <source>
        <dbReference type="EMBL" id="JAG14412.1"/>
    </source>
</evidence>
<accession>A0A0A9X332</accession>
<dbReference type="EMBL" id="GBHO01029192">
    <property type="protein sequence ID" value="JAG14412.1"/>
    <property type="molecule type" value="Transcribed_RNA"/>
</dbReference>
<dbReference type="EMBL" id="GDHC01000504">
    <property type="protein sequence ID" value="JAQ18125.1"/>
    <property type="molecule type" value="Transcribed_RNA"/>
</dbReference>
<evidence type="ECO:0000313" key="3">
    <source>
        <dbReference type="EMBL" id="JAG14413.1"/>
    </source>
</evidence>
<protein>
    <submittedName>
        <fullName evidence="4">Calpain-D</fullName>
    </submittedName>
</protein>
<name>A0A0A9X332_LYGHE</name>
<reference evidence="4" key="1">
    <citation type="journal article" date="2014" name="PLoS ONE">
        <title>Transcriptome-Based Identification of ABC Transporters in the Western Tarnished Plant Bug Lygus hesperus.</title>
        <authorList>
            <person name="Hull J.J."/>
            <person name="Chaney K."/>
            <person name="Geib S.M."/>
            <person name="Fabrick J.A."/>
            <person name="Brent C.S."/>
            <person name="Walsh D."/>
            <person name="Lavine L.C."/>
        </authorList>
    </citation>
    <scope>NUCLEOTIDE SEQUENCE</scope>
</reference>
<evidence type="ECO:0000313" key="5">
    <source>
        <dbReference type="EMBL" id="JAQ11074.1"/>
    </source>
</evidence>
<evidence type="ECO:0000313" key="4">
    <source>
        <dbReference type="EMBL" id="JAG14414.1"/>
    </source>
</evidence>